<evidence type="ECO:0000256" key="1">
    <source>
        <dbReference type="ARBA" id="ARBA00004141"/>
    </source>
</evidence>
<dbReference type="InterPro" id="IPR005279">
    <property type="entry name" value="Dipep/tripep_permease"/>
</dbReference>
<accession>A0ABV7RKF9</accession>
<protein>
    <submittedName>
        <fullName evidence="9">Peptide MFS transporter</fullName>
    </submittedName>
</protein>
<dbReference type="PANTHER" id="PTHR11654">
    <property type="entry name" value="OLIGOPEPTIDE TRANSPORTER-RELATED"/>
    <property type="match status" value="1"/>
</dbReference>
<feature type="transmembrane region" description="Helical" evidence="8">
    <location>
        <begin position="561"/>
        <end position="583"/>
    </location>
</feature>
<comment type="subcellular location">
    <subcellularLocation>
        <location evidence="1 7">Membrane</location>
        <topology evidence="1 7">Multi-pass membrane protein</topology>
    </subcellularLocation>
</comment>
<feature type="transmembrane region" description="Helical" evidence="8">
    <location>
        <begin position="276"/>
        <end position="296"/>
    </location>
</feature>
<dbReference type="Proteomes" id="UP001595740">
    <property type="component" value="Unassembled WGS sequence"/>
</dbReference>
<feature type="transmembrane region" description="Helical" evidence="8">
    <location>
        <begin position="308"/>
        <end position="325"/>
    </location>
</feature>
<feature type="transmembrane region" description="Helical" evidence="8">
    <location>
        <begin position="356"/>
        <end position="376"/>
    </location>
</feature>
<comment type="caution">
    <text evidence="9">The sequence shown here is derived from an EMBL/GenBank/DDBJ whole genome shotgun (WGS) entry which is preliminary data.</text>
</comment>
<keyword evidence="6 8" id="KW-0472">Membrane</keyword>
<dbReference type="NCBIfam" id="TIGR00924">
    <property type="entry name" value="yjdL_sub1_fam"/>
    <property type="match status" value="1"/>
</dbReference>
<evidence type="ECO:0000256" key="7">
    <source>
        <dbReference type="RuleBase" id="RU003755"/>
    </source>
</evidence>
<reference evidence="10" key="1">
    <citation type="journal article" date="2019" name="Int. J. Syst. Evol. Microbiol.">
        <title>The Global Catalogue of Microorganisms (GCM) 10K type strain sequencing project: providing services to taxonomists for standard genome sequencing and annotation.</title>
        <authorList>
            <consortium name="The Broad Institute Genomics Platform"/>
            <consortium name="The Broad Institute Genome Sequencing Center for Infectious Disease"/>
            <person name="Wu L."/>
            <person name="Ma J."/>
        </authorList>
    </citation>
    <scope>NUCLEOTIDE SEQUENCE [LARGE SCALE GENOMIC DNA]</scope>
    <source>
        <strain evidence="10">KCTC 42875</strain>
    </source>
</reference>
<evidence type="ECO:0000256" key="6">
    <source>
        <dbReference type="ARBA" id="ARBA00023136"/>
    </source>
</evidence>
<feature type="transmembrane region" description="Helical" evidence="8">
    <location>
        <begin position="129"/>
        <end position="149"/>
    </location>
</feature>
<dbReference type="Gene3D" id="1.20.1250.20">
    <property type="entry name" value="MFS general substrate transporter like domains"/>
    <property type="match status" value="2"/>
</dbReference>
<evidence type="ECO:0000313" key="9">
    <source>
        <dbReference type="EMBL" id="MFC3550146.1"/>
    </source>
</evidence>
<keyword evidence="10" id="KW-1185">Reference proteome</keyword>
<feature type="transmembrane region" description="Helical" evidence="8">
    <location>
        <begin position="197"/>
        <end position="215"/>
    </location>
</feature>
<dbReference type="SUPFAM" id="SSF103473">
    <property type="entry name" value="MFS general substrate transporter"/>
    <property type="match status" value="2"/>
</dbReference>
<evidence type="ECO:0000256" key="2">
    <source>
        <dbReference type="ARBA" id="ARBA00005982"/>
    </source>
</evidence>
<evidence type="ECO:0000256" key="4">
    <source>
        <dbReference type="ARBA" id="ARBA00022856"/>
    </source>
</evidence>
<dbReference type="Pfam" id="PF00854">
    <property type="entry name" value="PTR2"/>
    <property type="match status" value="2"/>
</dbReference>
<feature type="transmembrane region" description="Helical" evidence="8">
    <location>
        <begin position="92"/>
        <end position="109"/>
    </location>
</feature>
<dbReference type="InterPro" id="IPR018456">
    <property type="entry name" value="PTR2_symporter_CS"/>
</dbReference>
<dbReference type="CDD" id="cd17346">
    <property type="entry name" value="MFS_DtpA_like"/>
    <property type="match status" value="1"/>
</dbReference>
<evidence type="ECO:0000256" key="8">
    <source>
        <dbReference type="SAM" id="Phobius"/>
    </source>
</evidence>
<feature type="transmembrane region" description="Helical" evidence="8">
    <location>
        <begin position="449"/>
        <end position="468"/>
    </location>
</feature>
<feature type="transmembrane region" description="Helical" evidence="8">
    <location>
        <begin position="243"/>
        <end position="264"/>
    </location>
</feature>
<dbReference type="PROSITE" id="PS01022">
    <property type="entry name" value="PTR2_1"/>
    <property type="match status" value="1"/>
</dbReference>
<organism evidence="9 10">
    <name type="scientific">Lysobacter cavernae</name>
    <dbReference type="NCBI Taxonomy" id="1685901"/>
    <lineage>
        <taxon>Bacteria</taxon>
        <taxon>Pseudomonadati</taxon>
        <taxon>Pseudomonadota</taxon>
        <taxon>Gammaproteobacteria</taxon>
        <taxon>Lysobacterales</taxon>
        <taxon>Lysobacteraceae</taxon>
        <taxon>Lysobacter</taxon>
    </lineage>
</organism>
<keyword evidence="5 8" id="KW-1133">Transmembrane helix</keyword>
<proteinExistence type="inferred from homology"/>
<keyword evidence="4" id="KW-0653">Protein transport</keyword>
<feature type="transmembrane region" description="Helical" evidence="8">
    <location>
        <begin position="388"/>
        <end position="409"/>
    </location>
</feature>
<feature type="transmembrane region" description="Helical" evidence="8">
    <location>
        <begin position="516"/>
        <end position="541"/>
    </location>
</feature>
<feature type="transmembrane region" description="Helical" evidence="8">
    <location>
        <begin position="415"/>
        <end position="437"/>
    </location>
</feature>
<comment type="similarity">
    <text evidence="2 7">Belongs to the major facilitator superfamily. Proton-dependent oligopeptide transporter (POT/PTR) (TC 2.A.17) family.</text>
</comment>
<evidence type="ECO:0000313" key="10">
    <source>
        <dbReference type="Proteomes" id="UP001595740"/>
    </source>
</evidence>
<evidence type="ECO:0000256" key="3">
    <source>
        <dbReference type="ARBA" id="ARBA00022692"/>
    </source>
</evidence>
<dbReference type="EMBL" id="JBHRXK010000001">
    <property type="protein sequence ID" value="MFC3550146.1"/>
    <property type="molecule type" value="Genomic_DNA"/>
</dbReference>
<gene>
    <name evidence="9" type="ORF">ACFOLC_03875</name>
</gene>
<feature type="transmembrane region" description="Helical" evidence="8">
    <location>
        <begin position="480"/>
        <end position="504"/>
    </location>
</feature>
<sequence>MPASPAPPAVARDPRDELFGHPKGVYVCFFTEMWERFSFYGMKALLLLYLLQHHKFGDRSGLDVLGAYGGLVYCLPVVGGLLADRFLGMRKAVVFGGLLLVCGHAGMAVEGHAASISHGVVARDEGALRVFYLSLALIILGVGFLKPNISTIVGRLYPDNDPRRDSGFSLFYAGINLGALFASLVCGYLGQTLGWKWGFGAAGIGMLLGLAQFLWGQKYLHGHAEPPAPTRLRERVFGLPREWAIYLGSLLALAPIAALMWAVANGRFALAGEVSLALLLMLLVMLAVLAWFAWFITARCTPVQRQQMLAMMAMIFMALVFFTLYEQTYGSWVTFTDRMLTKDVLPALVIRDGTPWPWSTVSLLLAPLAFVASAALSDRRPDSPLPKLLFAGAIVTMLVFLLRDCVVLPQTAGSLTYLGALFLVLLAPMFSGLWGWLDRRNLDPSKPVKSAWGLLFAGLSFIPLGWAAQQAGATGTLASVWWLVLAYLVLEIGEMCLSPVGLAAVTQLSVKSVVSLMMGTWFLATAFSETLAALFGKLAAVDIPEGATLDFADAGGKYADLFWLMMWMGIGWAVLAFIAAPALKRMMHGVK</sequence>
<keyword evidence="3 7" id="KW-0812">Transmembrane</keyword>
<keyword evidence="7" id="KW-0813">Transport</keyword>
<evidence type="ECO:0000256" key="5">
    <source>
        <dbReference type="ARBA" id="ARBA00022989"/>
    </source>
</evidence>
<keyword evidence="4" id="KW-0571">Peptide transport</keyword>
<feature type="transmembrane region" description="Helical" evidence="8">
    <location>
        <begin position="170"/>
        <end position="191"/>
    </location>
</feature>
<feature type="transmembrane region" description="Helical" evidence="8">
    <location>
        <begin position="65"/>
        <end position="83"/>
    </location>
</feature>
<name>A0ABV7RKF9_9GAMM</name>
<dbReference type="PROSITE" id="PS01023">
    <property type="entry name" value="PTR2_2"/>
    <property type="match status" value="1"/>
</dbReference>
<dbReference type="InterPro" id="IPR000109">
    <property type="entry name" value="POT_fam"/>
</dbReference>
<dbReference type="InterPro" id="IPR036259">
    <property type="entry name" value="MFS_trans_sf"/>
</dbReference>
<dbReference type="RefSeq" id="WP_386757677.1">
    <property type="nucleotide sequence ID" value="NZ_JBHRXK010000001.1"/>
</dbReference>